<keyword evidence="3" id="KW-1185">Reference proteome</keyword>
<protein>
    <submittedName>
        <fullName evidence="2">Uncharacterized protein</fullName>
    </submittedName>
</protein>
<feature type="region of interest" description="Disordered" evidence="1">
    <location>
        <begin position="19"/>
        <end position="108"/>
    </location>
</feature>
<comment type="caution">
    <text evidence="2">The sequence shown here is derived from an EMBL/GenBank/DDBJ whole genome shotgun (WGS) entry which is preliminary data.</text>
</comment>
<name>A0AAV4IHQ2_9GAST</name>
<reference evidence="2 3" key="1">
    <citation type="journal article" date="2021" name="Elife">
        <title>Chloroplast acquisition without the gene transfer in kleptoplastic sea slugs, Plakobranchus ocellatus.</title>
        <authorList>
            <person name="Maeda T."/>
            <person name="Takahashi S."/>
            <person name="Yoshida T."/>
            <person name="Shimamura S."/>
            <person name="Takaki Y."/>
            <person name="Nagai Y."/>
            <person name="Toyoda A."/>
            <person name="Suzuki Y."/>
            <person name="Arimoto A."/>
            <person name="Ishii H."/>
            <person name="Satoh N."/>
            <person name="Nishiyama T."/>
            <person name="Hasebe M."/>
            <person name="Maruyama T."/>
            <person name="Minagawa J."/>
            <person name="Obokata J."/>
            <person name="Shigenobu S."/>
        </authorList>
    </citation>
    <scope>NUCLEOTIDE SEQUENCE [LARGE SCALE GENOMIC DNA]</scope>
</reference>
<gene>
    <name evidence="2" type="ORF">ElyMa_004761800</name>
</gene>
<dbReference type="EMBL" id="BMAT01009554">
    <property type="protein sequence ID" value="GFS08632.1"/>
    <property type="molecule type" value="Genomic_DNA"/>
</dbReference>
<evidence type="ECO:0000256" key="1">
    <source>
        <dbReference type="SAM" id="MobiDB-lite"/>
    </source>
</evidence>
<evidence type="ECO:0000313" key="3">
    <source>
        <dbReference type="Proteomes" id="UP000762676"/>
    </source>
</evidence>
<sequence>MPNNTREMLAQPIVVSPGRGLDRRLGRARSRSQRNQDHTGLDLQQNGGFSFTAREHTRLHPLPTASAPRGPYTAAAVEEGGLAPARTRARRRPPTPPHPFSGGICAPN</sequence>
<dbReference type="Proteomes" id="UP000762676">
    <property type="component" value="Unassembled WGS sequence"/>
</dbReference>
<proteinExistence type="predicted"/>
<evidence type="ECO:0000313" key="2">
    <source>
        <dbReference type="EMBL" id="GFS08632.1"/>
    </source>
</evidence>
<dbReference type="AlphaFoldDB" id="A0AAV4IHQ2"/>
<organism evidence="2 3">
    <name type="scientific">Elysia marginata</name>
    <dbReference type="NCBI Taxonomy" id="1093978"/>
    <lineage>
        <taxon>Eukaryota</taxon>
        <taxon>Metazoa</taxon>
        <taxon>Spiralia</taxon>
        <taxon>Lophotrochozoa</taxon>
        <taxon>Mollusca</taxon>
        <taxon>Gastropoda</taxon>
        <taxon>Heterobranchia</taxon>
        <taxon>Euthyneura</taxon>
        <taxon>Panpulmonata</taxon>
        <taxon>Sacoglossa</taxon>
        <taxon>Placobranchoidea</taxon>
        <taxon>Plakobranchidae</taxon>
        <taxon>Elysia</taxon>
    </lineage>
</organism>
<accession>A0AAV4IHQ2</accession>